<feature type="region of interest" description="Disordered" evidence="4">
    <location>
        <begin position="1336"/>
        <end position="1645"/>
    </location>
</feature>
<dbReference type="GO" id="GO:0042043">
    <property type="term" value="F:neurexin family protein binding"/>
    <property type="evidence" value="ECO:0007669"/>
    <property type="project" value="TreeGrafter"/>
</dbReference>
<evidence type="ECO:0000313" key="7">
    <source>
        <dbReference type="EMBL" id="KAK3585531.1"/>
    </source>
</evidence>
<dbReference type="PANTHER" id="PTHR45716:SF2">
    <property type="entry name" value="BITESIZE, ISOFORM I"/>
    <property type="match status" value="1"/>
</dbReference>
<dbReference type="CDD" id="cd04020">
    <property type="entry name" value="C2B_SLP_1-2-3-4"/>
    <property type="match status" value="1"/>
</dbReference>
<feature type="region of interest" description="Disordered" evidence="4">
    <location>
        <begin position="244"/>
        <end position="294"/>
    </location>
</feature>
<evidence type="ECO:0000259" key="5">
    <source>
        <dbReference type="PROSITE" id="PS50004"/>
    </source>
</evidence>
<comment type="subcellular location">
    <subcellularLocation>
        <location evidence="1">Membrane</location>
    </subcellularLocation>
</comment>
<feature type="region of interest" description="Disordered" evidence="4">
    <location>
        <begin position="1007"/>
        <end position="1026"/>
    </location>
</feature>
<feature type="compositionally biased region" description="Polar residues" evidence="4">
    <location>
        <begin position="1552"/>
        <end position="1569"/>
    </location>
</feature>
<dbReference type="GO" id="GO:0070382">
    <property type="term" value="C:exocytic vesicle"/>
    <property type="evidence" value="ECO:0007669"/>
    <property type="project" value="TreeGrafter"/>
</dbReference>
<dbReference type="Gene3D" id="3.30.40.10">
    <property type="entry name" value="Zinc/RING finger domain, C3HC4 (zinc finger)"/>
    <property type="match status" value="1"/>
</dbReference>
<feature type="compositionally biased region" description="Low complexity" evidence="4">
    <location>
        <begin position="435"/>
        <end position="453"/>
    </location>
</feature>
<evidence type="ECO:0000256" key="3">
    <source>
        <dbReference type="ARBA" id="ARBA00023136"/>
    </source>
</evidence>
<evidence type="ECO:0008006" key="9">
    <source>
        <dbReference type="Google" id="ProtNLM"/>
    </source>
</evidence>
<organism evidence="7 8">
    <name type="scientific">Potamilus streckersoni</name>
    <dbReference type="NCBI Taxonomy" id="2493646"/>
    <lineage>
        <taxon>Eukaryota</taxon>
        <taxon>Metazoa</taxon>
        <taxon>Spiralia</taxon>
        <taxon>Lophotrochozoa</taxon>
        <taxon>Mollusca</taxon>
        <taxon>Bivalvia</taxon>
        <taxon>Autobranchia</taxon>
        <taxon>Heteroconchia</taxon>
        <taxon>Palaeoheterodonta</taxon>
        <taxon>Unionida</taxon>
        <taxon>Unionoidea</taxon>
        <taxon>Unionidae</taxon>
        <taxon>Ambleminae</taxon>
        <taxon>Lampsilini</taxon>
        <taxon>Potamilus</taxon>
    </lineage>
</organism>
<dbReference type="Pfam" id="PF00168">
    <property type="entry name" value="C2"/>
    <property type="match status" value="2"/>
</dbReference>
<comment type="caution">
    <text evidence="7">The sequence shown here is derived from an EMBL/GenBank/DDBJ whole genome shotgun (WGS) entry which is preliminary data.</text>
</comment>
<feature type="compositionally biased region" description="Basic and acidic residues" evidence="4">
    <location>
        <begin position="1785"/>
        <end position="1796"/>
    </location>
</feature>
<dbReference type="InterPro" id="IPR041282">
    <property type="entry name" value="FYVE_2"/>
</dbReference>
<reference evidence="7" key="1">
    <citation type="journal article" date="2021" name="Genome Biol. Evol.">
        <title>A High-Quality Reference Genome for a Parasitic Bivalve with Doubly Uniparental Inheritance (Bivalvia: Unionida).</title>
        <authorList>
            <person name="Smith C.H."/>
        </authorList>
    </citation>
    <scope>NUCLEOTIDE SEQUENCE</scope>
    <source>
        <strain evidence="7">CHS0354</strain>
    </source>
</reference>
<dbReference type="EMBL" id="JAEAOA010001386">
    <property type="protein sequence ID" value="KAK3585531.1"/>
    <property type="molecule type" value="Genomic_DNA"/>
</dbReference>
<dbReference type="InterPro" id="IPR010911">
    <property type="entry name" value="Rab_BD"/>
</dbReference>
<feature type="compositionally biased region" description="Polar residues" evidence="4">
    <location>
        <begin position="355"/>
        <end position="369"/>
    </location>
</feature>
<dbReference type="FunFam" id="2.60.40.150:FF:000006">
    <property type="entry name" value="Synaptotagmin-like 5, isoform CRA_a"/>
    <property type="match status" value="1"/>
</dbReference>
<sequence length="2198" mass="246985">MEDLLDIDSLSEQDRDIILQVLKRDDEVRKTQELKANQLKVEIQSLRMQSVLRPGDDLSKMCARCHYELGFIFNRGDICPRCRFRVCNHCKETMFKGSWLCNLCFKQRQLKLLTGEWAGGPSSGLRRWASGTDIVKASIIYKDHPPLARKQDVTSIGQSQKQVLQMKQGVVSSSNTSGPRAIGGQEIRKSPAKAANNKEVQKEHTNGVVSAQETERVEYPKETDKQRLSQLLNFIRAKKPLPVEAEENSREMSVRRITSRNYSVSSESSSSETDDDIGSSFHPSLRSSSVSPPISEVEYDVQMSESARLQSVHEEHINTEGDGRHQVVEPELLEQLTLELSPVTVPSRDISPKEQFQNSLDHQLSNTEPDVNKEERHVKQASPSLSDNASAKINMITTQSYQPQWQTTAIQGDCEIQSRITSADLPLGRSSSPISVSMDSLPSSHPSPSMSHSNTADLLEKGSIHDTSDAESISRAYHQEMTELSGTESVVREGSTDDEYVLEEISKVKFRRISQPSKHSEGKGPRYSHSPQIPSRPEGFTAEVEGPRSYSGLQKGSEQFEEGRKETECRDPFQGNFFNDPRSETAGKVSYDLSIEAVDVDTKIAQDSEIKLSQLSQLKNITSTAIGTDPSPNVDQSTYSNAHPHQFTGSHLSYTTSLGVHGSCIDVVNSPACDNLSGVQSSFHSHLIKHKDISNKDYKEITKQKGSERMTLLDVTIPAGNHSVSERSVSEADSIGSFNLSPMSPISPSSLEANTGVYTIAYFDSDDALEDPAVEAPENDDYIIQWTEDLKSARTVESPQILKLDKGQNRSEVSREIDTVGIKEKIISACSGLWHVQGVDTSKKEFDSMFNQEEKIMKSSKGGYLTRSSSEDSDELSIIDEKDEEEENRLEDGEERKEIFLCKTYLANEGGMSGALQPNSKPASVCKKQQSHFLDIPEIRDPSSVVFAEHSVKINQEVSNEFISLDPSSVPDVSLDDILAVNRNMSAVGDSDDGDLEEILAYYRDGHQESSQAQLPKAKKSSTSDTDIRSLDISHIKKAIKEKAAEKQHVYLSGVSQNQLTVFAGKDFSSRCLVEPSILNEVTCIRKDAAKSDKMETLQHPTEVTDIKENREDDDEMSMKQVRNVHPDKVIREYEEITLHLKGRPVKEEKQIYDITEVHPFSEFSNKLNLFSDLKIEDHKFSENLHENCCSSPTDQINERQEQKISVDQNSSERLKNQIPIDQETRITPHKEEVDEQVEQVANANTATFEFEMPENKLPQKRAIIEEITVVQDPEECERTEKSFKKITETSGDYLSLEGQMNSAIDSAFISEQMFVTEEPFCIDYVIQPPEEFSDAHMATSSSSQHVASQQDADYLSQHQASQQDADYPSQHQASQQDADYPSHHQASQKDADHPSQHQASQKDADYLSQHQAPQQDADYPSQHQAPQKDADYPSQHQAPQKDADYPSQHQAPQKDADYPSQHQAPQKDADYPSQHQAPQKDADYPNQHQAPQKDADYPSQHQAPQKDADYPSQHRAPQKDADYPSHNQAPQQDADYPSQHQASQKDADYLSQHQASQQDADYPSQHQAPQKDADYPSQHQAPQKDADYPIQHQAPQQDADCPSQHQAPQKDADYPIQHQAPQQDADYPSQHQAPQKDADYMREHVPDDDADAEIRLILKDPQTLEKVETLKRGENWDDMYAKGMKAEVVLTLSSDSDNSSKEFFGKIGEKETSGDRFSGIPKCLGFPEVLHSEENIVSKIDLAFHPPQNLAEPQDVKDDMFSFQESSSKACFTVPMIDVDVVETEKRTSPLERSESSTSQEDSGHVSLPTSVGHTPEHKRTDSGYSQSSIPSTATDRSEEEDIDKLVASAKSNIGSRGNLLSVIADSRESIVSYYSDAGDISHSNIPVTGEVLFGLNYNYKTGMLEIAVKQCKDVAPADTKRKRSDPYVKTYLLPDKTRSGKRKTKVKKHTLSPIFDEVLKYSVSKSELENRTLWLSVWHNDRFGRNDFLGEVTINFDYYKFDDPTPKWYPLQERMDSQQPSMLTYKGDLILSICFVTTADNKKGQQNVDSSKGQLHVMIKEAHNLTAVRSNGYSDPFCKGYMLPDRHRSSKQKTPVVKRNCNPVWNYKMVFDNMSRAELAERCLELTIWDHEKLASNDFLGGVRLNLGTGLYQGKSVDWMDSKGEEISLWQAVLDRPNLWIQSTLILRPNMQKRKF</sequence>
<feature type="compositionally biased region" description="Basic and acidic residues" evidence="4">
    <location>
        <begin position="1197"/>
        <end position="1212"/>
    </location>
</feature>
<feature type="compositionally biased region" description="Low complexity" evidence="4">
    <location>
        <begin position="259"/>
        <end position="271"/>
    </location>
</feature>
<keyword evidence="8" id="KW-1185">Reference proteome</keyword>
<dbReference type="Gene3D" id="2.60.40.150">
    <property type="entry name" value="C2 domain"/>
    <property type="match status" value="2"/>
</dbReference>
<dbReference type="GO" id="GO:0006886">
    <property type="term" value="P:intracellular protein transport"/>
    <property type="evidence" value="ECO:0007669"/>
    <property type="project" value="InterPro"/>
</dbReference>
<evidence type="ECO:0000256" key="2">
    <source>
        <dbReference type="ARBA" id="ARBA00022737"/>
    </source>
</evidence>
<accession>A0AAE0S547</accession>
<keyword evidence="3" id="KW-0472">Membrane</keyword>
<feature type="domain" description="C2" evidence="5">
    <location>
        <begin position="2044"/>
        <end position="2162"/>
    </location>
</feature>
<feature type="compositionally biased region" description="Acidic residues" evidence="4">
    <location>
        <begin position="871"/>
        <end position="889"/>
    </location>
</feature>
<dbReference type="GO" id="GO:0006887">
    <property type="term" value="P:exocytosis"/>
    <property type="evidence" value="ECO:0007669"/>
    <property type="project" value="TreeGrafter"/>
</dbReference>
<dbReference type="InterPro" id="IPR043567">
    <property type="entry name" value="SYTL1-5_C2B"/>
</dbReference>
<reference evidence="7" key="2">
    <citation type="journal article" date="2021" name="Genome Biol. Evol.">
        <title>Developing a high-quality reference genome for a parasitic bivalve with doubly uniparental inheritance (Bivalvia: Unionida).</title>
        <authorList>
            <person name="Smith C.H."/>
        </authorList>
    </citation>
    <scope>NUCLEOTIDE SEQUENCE</scope>
    <source>
        <strain evidence="7">CHS0354</strain>
        <tissue evidence="7">Mantle</tissue>
    </source>
</reference>
<dbReference type="Proteomes" id="UP001195483">
    <property type="component" value="Unassembled WGS sequence"/>
</dbReference>
<feature type="compositionally biased region" description="Basic and acidic residues" evidence="4">
    <location>
        <begin position="561"/>
        <end position="571"/>
    </location>
</feature>
<dbReference type="SUPFAM" id="SSF49562">
    <property type="entry name" value="C2 domain (Calcium/lipid-binding domain, CaLB)"/>
    <property type="match status" value="2"/>
</dbReference>
<dbReference type="InterPro" id="IPR013083">
    <property type="entry name" value="Znf_RING/FYVE/PHD"/>
</dbReference>
<dbReference type="SMART" id="SM00239">
    <property type="entry name" value="C2"/>
    <property type="match status" value="2"/>
</dbReference>
<feature type="compositionally biased region" description="Basic and acidic residues" evidence="4">
    <location>
        <begin position="213"/>
        <end position="224"/>
    </location>
</feature>
<feature type="region of interest" description="Disordered" evidence="4">
    <location>
        <begin position="1192"/>
        <end position="1212"/>
    </location>
</feature>
<dbReference type="PROSITE" id="PS50916">
    <property type="entry name" value="RABBD"/>
    <property type="match status" value="1"/>
</dbReference>
<feature type="compositionally biased region" description="Polar residues" evidence="4">
    <location>
        <begin position="1824"/>
        <end position="1836"/>
    </location>
</feature>
<dbReference type="InterPro" id="IPR035892">
    <property type="entry name" value="C2_domain_sf"/>
</dbReference>
<dbReference type="CDD" id="cd08521">
    <property type="entry name" value="C2A_SLP"/>
    <property type="match status" value="1"/>
</dbReference>
<keyword evidence="2" id="KW-0677">Repeat</keyword>
<dbReference type="InterPro" id="IPR000008">
    <property type="entry name" value="C2_dom"/>
</dbReference>
<evidence type="ECO:0000256" key="1">
    <source>
        <dbReference type="ARBA" id="ARBA00004370"/>
    </source>
</evidence>
<feature type="compositionally biased region" description="Basic and acidic residues" evidence="4">
    <location>
        <begin position="1635"/>
        <end position="1645"/>
    </location>
</feature>
<dbReference type="GO" id="GO:0031267">
    <property type="term" value="F:small GTPase binding"/>
    <property type="evidence" value="ECO:0007669"/>
    <property type="project" value="InterPro"/>
</dbReference>
<feature type="domain" description="C2" evidence="5">
    <location>
        <begin position="1889"/>
        <end position="2011"/>
    </location>
</feature>
<dbReference type="SUPFAM" id="SSF57903">
    <property type="entry name" value="FYVE/PHD zinc finger"/>
    <property type="match status" value="1"/>
</dbReference>
<feature type="region of interest" description="Disordered" evidence="4">
    <location>
        <begin position="512"/>
        <end position="581"/>
    </location>
</feature>
<reference evidence="7" key="3">
    <citation type="submission" date="2023-05" db="EMBL/GenBank/DDBJ databases">
        <authorList>
            <person name="Smith C.H."/>
        </authorList>
    </citation>
    <scope>NUCLEOTIDE SEQUENCE</scope>
    <source>
        <strain evidence="7">CHS0354</strain>
        <tissue evidence="7">Mantle</tissue>
    </source>
</reference>
<feature type="compositionally biased region" description="Low complexity" evidence="4">
    <location>
        <begin position="278"/>
        <end position="294"/>
    </location>
</feature>
<dbReference type="InterPro" id="IPR011011">
    <property type="entry name" value="Znf_FYVE_PHD"/>
</dbReference>
<name>A0AAE0S547_9BIVA</name>
<evidence type="ECO:0000256" key="4">
    <source>
        <dbReference type="SAM" id="MobiDB-lite"/>
    </source>
</evidence>
<dbReference type="PROSITE" id="PS50004">
    <property type="entry name" value="C2"/>
    <property type="match status" value="2"/>
</dbReference>
<feature type="region of interest" description="Disordered" evidence="4">
    <location>
        <begin position="423"/>
        <end position="455"/>
    </location>
</feature>
<evidence type="ECO:0000259" key="6">
    <source>
        <dbReference type="PROSITE" id="PS50916"/>
    </source>
</evidence>
<feature type="domain" description="RabBD" evidence="6">
    <location>
        <begin position="4"/>
        <end position="121"/>
    </location>
</feature>
<dbReference type="Pfam" id="PF02318">
    <property type="entry name" value="FYVE_2"/>
    <property type="match status" value="1"/>
</dbReference>
<dbReference type="GO" id="GO:0005886">
    <property type="term" value="C:plasma membrane"/>
    <property type="evidence" value="ECO:0007669"/>
    <property type="project" value="TreeGrafter"/>
</dbReference>
<feature type="compositionally biased region" description="Polar residues" evidence="4">
    <location>
        <begin position="1339"/>
        <end position="1378"/>
    </location>
</feature>
<dbReference type="PANTHER" id="PTHR45716">
    <property type="entry name" value="BITESIZE, ISOFORM I"/>
    <property type="match status" value="1"/>
</dbReference>
<feature type="region of interest" description="Disordered" evidence="4">
    <location>
        <begin position="167"/>
        <end position="224"/>
    </location>
</feature>
<feature type="region of interest" description="Disordered" evidence="4">
    <location>
        <begin position="355"/>
        <end position="389"/>
    </location>
</feature>
<feature type="compositionally biased region" description="Basic and acidic residues" evidence="4">
    <location>
        <begin position="1388"/>
        <end position="1406"/>
    </location>
</feature>
<feature type="region of interest" description="Disordered" evidence="4">
    <location>
        <begin position="1785"/>
        <end position="1842"/>
    </location>
</feature>
<dbReference type="CDD" id="cd15747">
    <property type="entry name" value="FYVE_Slp3_4_5"/>
    <property type="match status" value="1"/>
</dbReference>
<proteinExistence type="predicted"/>
<protein>
    <recommendedName>
        <fullName evidence="9">Synaptotagmin-like protein 5</fullName>
    </recommendedName>
</protein>
<feature type="compositionally biased region" description="Polar residues" evidence="4">
    <location>
        <begin position="167"/>
        <end position="178"/>
    </location>
</feature>
<evidence type="ECO:0000313" key="8">
    <source>
        <dbReference type="Proteomes" id="UP001195483"/>
    </source>
</evidence>
<gene>
    <name evidence="7" type="ORF">CHS0354_022939</name>
</gene>
<feature type="region of interest" description="Disordered" evidence="4">
    <location>
        <begin position="860"/>
        <end position="893"/>
    </location>
</feature>